<evidence type="ECO:0000313" key="2">
    <source>
        <dbReference type="EMBL" id="KZL93837.1"/>
    </source>
</evidence>
<dbReference type="Pfam" id="PF14209">
    <property type="entry name" value="DUF4321"/>
    <property type="match status" value="1"/>
</dbReference>
<organism evidence="2 3">
    <name type="scientific">Clostridium magnum DSM 2767</name>
    <dbReference type="NCBI Taxonomy" id="1121326"/>
    <lineage>
        <taxon>Bacteria</taxon>
        <taxon>Bacillati</taxon>
        <taxon>Bacillota</taxon>
        <taxon>Clostridia</taxon>
        <taxon>Eubacteriales</taxon>
        <taxon>Clostridiaceae</taxon>
        <taxon>Clostridium</taxon>
    </lineage>
</organism>
<keyword evidence="3" id="KW-1185">Reference proteome</keyword>
<dbReference type="Proteomes" id="UP000076603">
    <property type="component" value="Unassembled WGS sequence"/>
</dbReference>
<keyword evidence="1" id="KW-0472">Membrane</keyword>
<protein>
    <recommendedName>
        <fullName evidence="4">DUF4321 domain-containing protein</fullName>
    </recommendedName>
</protein>
<sequence>MINYIRYIIKVGDVYVRGVEKGVSFLWFVIFLGAVCGSLIGDILGNSLHILSFLKDSYAIGTSTPIILNLKVMTLALGLNFNINVMTIIGIIMAIILYRRY</sequence>
<keyword evidence="1" id="KW-0812">Transmembrane</keyword>
<keyword evidence="1" id="KW-1133">Transmembrane helix</keyword>
<accession>A0A162UF97</accession>
<reference evidence="2 3" key="1">
    <citation type="submission" date="2016-04" db="EMBL/GenBank/DDBJ databases">
        <title>Genome sequence of Clostridium magnum DSM 2767.</title>
        <authorList>
            <person name="Poehlein A."/>
            <person name="Uhlig R."/>
            <person name="Fischer R."/>
            <person name="Bahl H."/>
            <person name="Daniel R."/>
        </authorList>
    </citation>
    <scope>NUCLEOTIDE SEQUENCE [LARGE SCALE GENOMIC DNA]</scope>
    <source>
        <strain evidence="2 3">DSM 2767</strain>
    </source>
</reference>
<gene>
    <name evidence="2" type="ORF">CLMAG_08900</name>
</gene>
<comment type="caution">
    <text evidence="2">The sequence shown here is derived from an EMBL/GenBank/DDBJ whole genome shotgun (WGS) entry which is preliminary data.</text>
</comment>
<feature type="transmembrane region" description="Helical" evidence="1">
    <location>
        <begin position="25"/>
        <end position="45"/>
    </location>
</feature>
<proteinExistence type="predicted"/>
<dbReference type="InterPro" id="IPR025470">
    <property type="entry name" value="DUF4321"/>
</dbReference>
<evidence type="ECO:0008006" key="4">
    <source>
        <dbReference type="Google" id="ProtNLM"/>
    </source>
</evidence>
<dbReference type="PATRIC" id="fig|1121326.3.peg.847"/>
<dbReference type="STRING" id="1121326.CLMAG_08900"/>
<evidence type="ECO:0000256" key="1">
    <source>
        <dbReference type="SAM" id="Phobius"/>
    </source>
</evidence>
<dbReference type="EMBL" id="LWAE01000001">
    <property type="protein sequence ID" value="KZL93837.1"/>
    <property type="molecule type" value="Genomic_DNA"/>
</dbReference>
<feature type="transmembrane region" description="Helical" evidence="1">
    <location>
        <begin position="81"/>
        <end position="98"/>
    </location>
</feature>
<evidence type="ECO:0000313" key="3">
    <source>
        <dbReference type="Proteomes" id="UP000076603"/>
    </source>
</evidence>
<dbReference type="AlphaFoldDB" id="A0A162UF97"/>
<name>A0A162UF97_9CLOT</name>